<dbReference type="PANTHER" id="PTHR12143">
    <property type="entry name" value="PEPTIDE N-GLYCANASE PNGASE -RELATED"/>
    <property type="match status" value="1"/>
</dbReference>
<sequence length="833" mass="91611">MALFRMISVRRSARIILLVGFLLVLYAIAARSISPDPYFERGGLGLFAHPRPDILKYVNPLIGTVNGGHVFPGATLPYGMAKAVADTQSPAENAAGYVSDDNAVLGFSNLHDSGTGGAASLGNFALFAHPGCPDNDYSQCKYRVSSRPVSRVVDSVVAHPGYFSIELENNVRAEMTAAMHSTIYRFSFLTERNQGGAAGQGEASASTQQNGHMPLILLDLQDLAGSLSKGSVQVFPETGRIIGNGTYMPSFGQGNYDAHVCVDFQGATIANSGTFLGNNASSVVTFADDIPQRAKNPSGSAGGWVHLERPVNDQVLVRVGLSFISTERACHNAEHEIPDFAFERVLADAERIWTEKLSVIEVETAGLSDDMLTTFWSGLYRSFISPQNYTGENPLWQSSEPYFDSFYCIWDSFRAQHPLLTIIDPHAQAEMVRSLIDIYRHTGFLPDCRMSFSKGFTQGGSNADVVVVDAWIKNITEGIDWDTAYAAVLADAEKPPHVWTLEGRGSHESWEKYHYVAYDHIDHHGGGSSARSVSRTLEYAYDDYCIAVLAEGLGFHEDAEEFLSRSGYWRNVWNPEQEDVKESADGSGVEPATDFVGFPQPRSTDGKFMFQPPRTCSPTEEMHRCYFDTTLATYEGSPWLYSFYAPQDMAGLIDVFGGADVFTQRLDYFHSSGIAYMGNEPTYLTVFQFHYAGRPGKSSEWVHNYIPSQFNASINGIPGNDDCAMGAFSSMAMMGFFPVAGQDVYLLTAPFFPEVRLQSRSGVPAVIRKTGDADGIYIQGARLNGKAYSKSWIGHDFFLRGGRLELVMGTEESDTWGRRDEDLPPSHPPEPSM</sequence>
<feature type="compositionally biased region" description="Basic and acidic residues" evidence="1">
    <location>
        <begin position="815"/>
        <end position="824"/>
    </location>
</feature>
<dbReference type="InterPro" id="IPR012939">
    <property type="entry name" value="Glyco_hydro_92"/>
</dbReference>
<evidence type="ECO:0000313" key="4">
    <source>
        <dbReference type="EMBL" id="KEY64261.1"/>
    </source>
</evidence>
<keyword evidence="5" id="KW-1185">Reference proteome</keyword>
<name>A0A084AG32_STACB</name>
<dbReference type="InterPro" id="IPR041371">
    <property type="entry name" value="GH92_N"/>
</dbReference>
<reference evidence="4 5" key="1">
    <citation type="journal article" date="2014" name="BMC Genomics">
        <title>Comparative genome sequencing reveals chemotype-specific gene clusters in the toxigenic black mold Stachybotrys.</title>
        <authorList>
            <person name="Semeiks J."/>
            <person name="Borek D."/>
            <person name="Otwinowski Z."/>
            <person name="Grishin N.V."/>
        </authorList>
    </citation>
    <scope>NUCLEOTIDE SEQUENCE [LARGE SCALE GENOMIC DNA]</scope>
    <source>
        <strain evidence="5">CBS 109288 / IBT 7711</strain>
    </source>
</reference>
<feature type="region of interest" description="Disordered" evidence="1">
    <location>
        <begin position="811"/>
        <end position="833"/>
    </location>
</feature>
<dbReference type="Gene3D" id="3.30.2080.10">
    <property type="entry name" value="GH92 mannosidase domain"/>
    <property type="match status" value="1"/>
</dbReference>
<dbReference type="Proteomes" id="UP000028045">
    <property type="component" value="Unassembled WGS sequence"/>
</dbReference>
<dbReference type="GO" id="GO:0005975">
    <property type="term" value="P:carbohydrate metabolic process"/>
    <property type="evidence" value="ECO:0007669"/>
    <property type="project" value="InterPro"/>
</dbReference>
<dbReference type="OrthoDB" id="449263at2759"/>
<dbReference type="InterPro" id="IPR005887">
    <property type="entry name" value="GH92_a_mannosidase_put"/>
</dbReference>
<dbReference type="NCBIfam" id="TIGR01180">
    <property type="entry name" value="aman2_put"/>
    <property type="match status" value="1"/>
</dbReference>
<dbReference type="InterPro" id="IPR014718">
    <property type="entry name" value="GH-type_carb-bd"/>
</dbReference>
<evidence type="ECO:0000256" key="1">
    <source>
        <dbReference type="SAM" id="MobiDB-lite"/>
    </source>
</evidence>
<dbReference type="EMBL" id="KL648747">
    <property type="protein sequence ID" value="KEY64261.1"/>
    <property type="molecule type" value="Genomic_DNA"/>
</dbReference>
<dbReference type="Pfam" id="PF07971">
    <property type="entry name" value="Glyco_hydro_92"/>
    <property type="match status" value="1"/>
</dbReference>
<evidence type="ECO:0000313" key="5">
    <source>
        <dbReference type="Proteomes" id="UP000028045"/>
    </source>
</evidence>
<dbReference type="GO" id="GO:0006516">
    <property type="term" value="P:glycoprotein catabolic process"/>
    <property type="evidence" value="ECO:0007669"/>
    <property type="project" value="TreeGrafter"/>
</dbReference>
<dbReference type="HOGENOM" id="CLU_003690_4_1_1"/>
<dbReference type="AlphaFoldDB" id="A0A084AG32"/>
<evidence type="ECO:0008006" key="6">
    <source>
        <dbReference type="Google" id="ProtNLM"/>
    </source>
</evidence>
<feature type="domain" description="Glycosyl hydrolase family 92" evidence="2">
    <location>
        <begin position="329"/>
        <end position="809"/>
    </location>
</feature>
<dbReference type="Gene3D" id="1.20.1610.10">
    <property type="entry name" value="alpha-1,2-mannosidases domains"/>
    <property type="match status" value="1"/>
</dbReference>
<proteinExistence type="predicted"/>
<dbReference type="Gene3D" id="2.70.98.10">
    <property type="match status" value="1"/>
</dbReference>
<evidence type="ECO:0000259" key="2">
    <source>
        <dbReference type="Pfam" id="PF07971"/>
    </source>
</evidence>
<protein>
    <recommendedName>
        <fullName evidence="6">Glycosyl hydrolase family 92 domain-containing protein</fullName>
    </recommendedName>
</protein>
<dbReference type="FunFam" id="1.20.1050.60:FF:000002">
    <property type="entry name" value="Glycosyl hydrolase family 92"/>
    <property type="match status" value="1"/>
</dbReference>
<dbReference type="GO" id="GO:0005634">
    <property type="term" value="C:nucleus"/>
    <property type="evidence" value="ECO:0007669"/>
    <property type="project" value="TreeGrafter"/>
</dbReference>
<dbReference type="InterPro" id="IPR008928">
    <property type="entry name" value="6-hairpin_glycosidase_sf"/>
</dbReference>
<feature type="domain" description="Glycosyl hydrolase family 92 N-terminal" evidence="3">
    <location>
        <begin position="57"/>
        <end position="322"/>
    </location>
</feature>
<dbReference type="GO" id="GO:0030246">
    <property type="term" value="F:carbohydrate binding"/>
    <property type="evidence" value="ECO:0007669"/>
    <property type="project" value="InterPro"/>
</dbReference>
<dbReference type="InterPro" id="IPR050883">
    <property type="entry name" value="PNGase"/>
</dbReference>
<organism evidence="4 5">
    <name type="scientific">Stachybotrys chartarum (strain CBS 109288 / IBT 7711)</name>
    <name type="common">Toxic black mold</name>
    <name type="synonym">Stilbospora chartarum</name>
    <dbReference type="NCBI Taxonomy" id="1280523"/>
    <lineage>
        <taxon>Eukaryota</taxon>
        <taxon>Fungi</taxon>
        <taxon>Dikarya</taxon>
        <taxon>Ascomycota</taxon>
        <taxon>Pezizomycotina</taxon>
        <taxon>Sordariomycetes</taxon>
        <taxon>Hypocreomycetidae</taxon>
        <taxon>Hypocreales</taxon>
        <taxon>Stachybotryaceae</taxon>
        <taxon>Stachybotrys</taxon>
    </lineage>
</organism>
<evidence type="ECO:0000259" key="3">
    <source>
        <dbReference type="Pfam" id="PF17678"/>
    </source>
</evidence>
<dbReference type="PANTHER" id="PTHR12143:SF42">
    <property type="entry name" value="PUTATIVE SUBFAMILY (AFU_ORTHOLOGUE AFUA_6G13760)-RELATED"/>
    <property type="match status" value="1"/>
</dbReference>
<dbReference type="GO" id="GO:0005829">
    <property type="term" value="C:cytosol"/>
    <property type="evidence" value="ECO:0007669"/>
    <property type="project" value="TreeGrafter"/>
</dbReference>
<gene>
    <name evidence="4" type="ORF">S7711_09921</name>
</gene>
<dbReference type="Gene3D" id="1.20.1050.60">
    <property type="entry name" value="alpha-1,2-mannosidase"/>
    <property type="match status" value="1"/>
</dbReference>
<dbReference type="Pfam" id="PF17678">
    <property type="entry name" value="Glyco_hydro_92N"/>
    <property type="match status" value="1"/>
</dbReference>
<dbReference type="SUPFAM" id="SSF48208">
    <property type="entry name" value="Six-hairpin glycosidases"/>
    <property type="match status" value="1"/>
</dbReference>
<dbReference type="GO" id="GO:0000224">
    <property type="term" value="F:peptide-N4-(N-acetyl-beta-glucosaminyl)asparagine amidase activity"/>
    <property type="evidence" value="ECO:0007669"/>
    <property type="project" value="TreeGrafter"/>
</dbReference>
<accession>A0A084AG32</accession>